<feature type="region of interest" description="Disordered" evidence="4">
    <location>
        <begin position="187"/>
        <end position="209"/>
    </location>
</feature>
<dbReference type="EMBL" id="VEPZ02000972">
    <property type="protein sequence ID" value="KAE8706219.1"/>
    <property type="molecule type" value="Genomic_DNA"/>
</dbReference>
<evidence type="ECO:0000256" key="4">
    <source>
        <dbReference type="SAM" id="MobiDB-lite"/>
    </source>
</evidence>
<proteinExistence type="inferred from homology"/>
<reference evidence="5" key="1">
    <citation type="submission" date="2019-09" db="EMBL/GenBank/DDBJ databases">
        <title>Draft genome information of white flower Hibiscus syriacus.</title>
        <authorList>
            <person name="Kim Y.-M."/>
        </authorList>
    </citation>
    <scope>NUCLEOTIDE SEQUENCE [LARGE SCALE GENOMIC DNA]</scope>
    <source>
        <strain evidence="5">YM2019G1</strain>
    </source>
</reference>
<feature type="region of interest" description="Disordered" evidence="4">
    <location>
        <begin position="278"/>
        <end position="297"/>
    </location>
</feature>
<dbReference type="InterPro" id="IPR004127">
    <property type="entry name" value="Prefoldin_subunit_alpha"/>
</dbReference>
<dbReference type="GO" id="GO:0009409">
    <property type="term" value="P:response to cold"/>
    <property type="evidence" value="ECO:0007669"/>
    <property type="project" value="UniProtKB-ARBA"/>
</dbReference>
<dbReference type="SUPFAM" id="SSF46579">
    <property type="entry name" value="Prefoldin"/>
    <property type="match status" value="1"/>
</dbReference>
<comment type="similarity">
    <text evidence="3">Belongs to the RNA polymerase II subunit 5-mediating protein family.</text>
</comment>
<gene>
    <name evidence="5" type="ORF">F3Y22_tig00110403pilonHSYRG00213</name>
</gene>
<accession>A0A6A3ATI8</accession>
<dbReference type="PANTHER" id="PTHR15111:SF0">
    <property type="entry name" value="UNCONVENTIONAL PREFOLDIN RPB5 INTERACTOR 1"/>
    <property type="match status" value="1"/>
</dbReference>
<dbReference type="GO" id="GO:0006457">
    <property type="term" value="P:protein folding"/>
    <property type="evidence" value="ECO:0007669"/>
    <property type="project" value="UniProtKB-ARBA"/>
</dbReference>
<feature type="region of interest" description="Disordered" evidence="4">
    <location>
        <begin position="356"/>
        <end position="375"/>
    </location>
</feature>
<keyword evidence="2" id="KW-0539">Nucleus</keyword>
<feature type="compositionally biased region" description="Acidic residues" evidence="4">
    <location>
        <begin position="227"/>
        <end position="240"/>
    </location>
</feature>
<evidence type="ECO:0000256" key="2">
    <source>
        <dbReference type="ARBA" id="ARBA00023242"/>
    </source>
</evidence>
<dbReference type="Pfam" id="PF02996">
    <property type="entry name" value="Prefoldin"/>
    <property type="match status" value="1"/>
</dbReference>
<dbReference type="CDD" id="cd23159">
    <property type="entry name" value="Prefoldin_URI1"/>
    <property type="match status" value="1"/>
</dbReference>
<evidence type="ECO:0000313" key="6">
    <source>
        <dbReference type="Proteomes" id="UP000436088"/>
    </source>
</evidence>
<keyword evidence="6" id="KW-1185">Reference proteome</keyword>
<dbReference type="GO" id="GO:0003682">
    <property type="term" value="F:chromatin binding"/>
    <property type="evidence" value="ECO:0007669"/>
    <property type="project" value="TreeGrafter"/>
</dbReference>
<dbReference type="PANTHER" id="PTHR15111">
    <property type="entry name" value="RNA POLYMERASE II SUBUNIT 5-MEDIATING PROTEIN NNX3"/>
    <property type="match status" value="1"/>
</dbReference>
<dbReference type="GO" id="GO:0000122">
    <property type="term" value="P:negative regulation of transcription by RNA polymerase II"/>
    <property type="evidence" value="ECO:0007669"/>
    <property type="project" value="TreeGrafter"/>
</dbReference>
<comment type="caution">
    <text evidence="5">The sequence shown here is derived from an EMBL/GenBank/DDBJ whole genome shotgun (WGS) entry which is preliminary data.</text>
</comment>
<feature type="compositionally biased region" description="Basic and acidic residues" evidence="4">
    <location>
        <begin position="357"/>
        <end position="366"/>
    </location>
</feature>
<dbReference type="Proteomes" id="UP000436088">
    <property type="component" value="Unassembled WGS sequence"/>
</dbReference>
<comment type="subcellular location">
    <subcellularLocation>
        <location evidence="1">Nucleus</location>
    </subcellularLocation>
</comment>
<dbReference type="GO" id="GO:0005634">
    <property type="term" value="C:nucleus"/>
    <property type="evidence" value="ECO:0007669"/>
    <property type="project" value="UniProtKB-SubCell"/>
</dbReference>
<evidence type="ECO:0000313" key="5">
    <source>
        <dbReference type="EMBL" id="KAE8706219.1"/>
    </source>
</evidence>
<dbReference type="AlphaFoldDB" id="A0A6A3ATI8"/>
<sequence length="436" mass="48979">MGKPEVKGTVTSLSSMFPPEEVQKAAKMVEEKFSEKHNEMNQLKEFIADNTSLINLVQKLPDELHHDIMESISIYNQAILLLCSVRESGVFPGRLTHTNEFLVLLGESYYADRTAKQTVEILKRRGKSLVSKVGALKAEMQDLNAEASFFDTTASEVAEDLVEIREYEEDDSTERVSQSGSLFYCQGPVELESPSVAESDNKVSESEDDGYARLMSRLEELEKEELAAEDDGENDEDEDANANATETDGDEDELTGATFHRKKDEGYNSLDHGQRYLESQPKKQLQQSKGKDPINEEMSTKYNHHDLTNQLSCTGLTAEPVTKGEISHSRIIHQETKMLNPPINASVPSEKTSLKQNIHDSSRNEKPVPTTKTEFDSSKAFTGSIIEHTENLEKKLPEQKRLHHSLLIQNLRSRCLDSRCKGSSFTGSRSMEKLET</sequence>
<dbReference type="InterPro" id="IPR009053">
    <property type="entry name" value="Prefoldin"/>
</dbReference>
<organism evidence="5 6">
    <name type="scientific">Hibiscus syriacus</name>
    <name type="common">Rose of Sharon</name>
    <dbReference type="NCBI Taxonomy" id="106335"/>
    <lineage>
        <taxon>Eukaryota</taxon>
        <taxon>Viridiplantae</taxon>
        <taxon>Streptophyta</taxon>
        <taxon>Embryophyta</taxon>
        <taxon>Tracheophyta</taxon>
        <taxon>Spermatophyta</taxon>
        <taxon>Magnoliopsida</taxon>
        <taxon>eudicotyledons</taxon>
        <taxon>Gunneridae</taxon>
        <taxon>Pentapetalae</taxon>
        <taxon>rosids</taxon>
        <taxon>malvids</taxon>
        <taxon>Malvales</taxon>
        <taxon>Malvaceae</taxon>
        <taxon>Malvoideae</taxon>
        <taxon>Hibiscus</taxon>
    </lineage>
</organism>
<dbReference type="Gene3D" id="1.10.287.370">
    <property type="match status" value="1"/>
</dbReference>
<evidence type="ECO:0000256" key="1">
    <source>
        <dbReference type="ARBA" id="ARBA00004123"/>
    </source>
</evidence>
<dbReference type="GO" id="GO:0003714">
    <property type="term" value="F:transcription corepressor activity"/>
    <property type="evidence" value="ECO:0007669"/>
    <property type="project" value="TreeGrafter"/>
</dbReference>
<feature type="region of interest" description="Disordered" evidence="4">
    <location>
        <begin position="224"/>
        <end position="269"/>
    </location>
</feature>
<evidence type="ECO:0000256" key="3">
    <source>
        <dbReference type="ARBA" id="ARBA00038295"/>
    </source>
</evidence>
<dbReference type="GO" id="GO:0019212">
    <property type="term" value="F:phosphatase inhibitor activity"/>
    <property type="evidence" value="ECO:0007669"/>
    <property type="project" value="TreeGrafter"/>
</dbReference>
<name>A0A6A3ATI8_HIBSY</name>
<dbReference type="InterPro" id="IPR052255">
    <property type="entry name" value="RNA_pol_II_subunit5-mediator"/>
</dbReference>
<protein>
    <submittedName>
        <fullName evidence="5">Prefoldin chaperone subunit family protein, putative isoform 2</fullName>
    </submittedName>
</protein>